<dbReference type="Pfam" id="PF00027">
    <property type="entry name" value="cNMP_binding"/>
    <property type="match status" value="1"/>
</dbReference>
<evidence type="ECO:0000313" key="3">
    <source>
        <dbReference type="Proteomes" id="UP001199054"/>
    </source>
</evidence>
<organism evidence="2 3">
    <name type="scientific">Streptomyces antimicrobicus</name>
    <dbReference type="NCBI Taxonomy" id="2883108"/>
    <lineage>
        <taxon>Bacteria</taxon>
        <taxon>Bacillati</taxon>
        <taxon>Actinomycetota</taxon>
        <taxon>Actinomycetes</taxon>
        <taxon>Kitasatosporales</taxon>
        <taxon>Streptomycetaceae</taxon>
        <taxon>Streptomyces</taxon>
    </lineage>
</organism>
<dbReference type="PROSITE" id="PS50042">
    <property type="entry name" value="CNMP_BINDING_3"/>
    <property type="match status" value="1"/>
</dbReference>
<dbReference type="Gene3D" id="2.60.120.10">
    <property type="entry name" value="Jelly Rolls"/>
    <property type="match status" value="1"/>
</dbReference>
<evidence type="ECO:0000259" key="1">
    <source>
        <dbReference type="PROSITE" id="PS50042"/>
    </source>
</evidence>
<accession>A0ABS8B8R2</accession>
<dbReference type="PANTHER" id="PTHR24567:SF74">
    <property type="entry name" value="HTH-TYPE TRANSCRIPTIONAL REGULATOR ARCR"/>
    <property type="match status" value="1"/>
</dbReference>
<dbReference type="RefSeq" id="WP_226728102.1">
    <property type="nucleotide sequence ID" value="NZ_JAJAUY010000060.1"/>
</dbReference>
<comment type="caution">
    <text evidence="2">The sequence shown here is derived from an EMBL/GenBank/DDBJ whole genome shotgun (WGS) entry which is preliminary data.</text>
</comment>
<evidence type="ECO:0000313" key="2">
    <source>
        <dbReference type="EMBL" id="MCB5181011.1"/>
    </source>
</evidence>
<reference evidence="2 3" key="1">
    <citation type="submission" date="2021-10" db="EMBL/GenBank/DDBJ databases">
        <title>Streptomyces sp. strain SMC 277, a novel streptomycete isolated from soil.</title>
        <authorList>
            <person name="Chanama M."/>
        </authorList>
    </citation>
    <scope>NUCLEOTIDE SEQUENCE [LARGE SCALE GENOMIC DNA]</scope>
    <source>
        <strain evidence="2 3">SMC 277</strain>
    </source>
</reference>
<proteinExistence type="predicted"/>
<gene>
    <name evidence="2" type="ORF">LG632_16670</name>
</gene>
<dbReference type="PANTHER" id="PTHR24567">
    <property type="entry name" value="CRP FAMILY TRANSCRIPTIONAL REGULATORY PROTEIN"/>
    <property type="match status" value="1"/>
</dbReference>
<dbReference type="EMBL" id="JAJAUY010000060">
    <property type="protein sequence ID" value="MCB5181011.1"/>
    <property type="molecule type" value="Genomic_DNA"/>
</dbReference>
<sequence>MSTPSPIRIAAVLSADHRRRLMAFAREVNFAEDARIFEEGEPAESFWIVRSGTVTLEVPMPGHRRAATVENLGTGELVGWSWLFPPYVWQLSAHAMTPVRAYEFDAKRVRMLMDADPAFGSALGHWVGRVLAHRLHETRVRLMDLYAPRSASGSLPL</sequence>
<dbReference type="InterPro" id="IPR018490">
    <property type="entry name" value="cNMP-bd_dom_sf"/>
</dbReference>
<dbReference type="InterPro" id="IPR014710">
    <property type="entry name" value="RmlC-like_jellyroll"/>
</dbReference>
<dbReference type="CDD" id="cd00038">
    <property type="entry name" value="CAP_ED"/>
    <property type="match status" value="1"/>
</dbReference>
<dbReference type="InterPro" id="IPR050397">
    <property type="entry name" value="Env_Response_Regulators"/>
</dbReference>
<protein>
    <submittedName>
        <fullName evidence="2">Cyclic nucleotide-binding domain-containing protein</fullName>
    </submittedName>
</protein>
<dbReference type="SUPFAM" id="SSF51206">
    <property type="entry name" value="cAMP-binding domain-like"/>
    <property type="match status" value="1"/>
</dbReference>
<name>A0ABS8B8R2_9ACTN</name>
<dbReference type="InterPro" id="IPR000595">
    <property type="entry name" value="cNMP-bd_dom"/>
</dbReference>
<keyword evidence="3" id="KW-1185">Reference proteome</keyword>
<dbReference type="Proteomes" id="UP001199054">
    <property type="component" value="Unassembled WGS sequence"/>
</dbReference>
<feature type="domain" description="Cyclic nucleotide-binding" evidence="1">
    <location>
        <begin position="9"/>
        <end position="113"/>
    </location>
</feature>